<sequence>MPLLDAARPRRFGWMAGSSETSAGSCDNSSLLSLSKNIQFFTNLGPAAVLGCHCLPIGAACPILRCTMCAYGQLPLK</sequence>
<proteinExistence type="predicted"/>
<evidence type="ECO:0000313" key="1">
    <source>
        <dbReference type="EMBL" id="SIT47513.1"/>
    </source>
</evidence>
<keyword evidence="2" id="KW-1185">Reference proteome</keyword>
<protein>
    <submittedName>
        <fullName evidence="1">Uncharacterized protein</fullName>
    </submittedName>
</protein>
<dbReference type="AlphaFoldDB" id="A0A1N7SJD9"/>
<organism evidence="1 2">
    <name type="scientific">Paraburkholderia ribeironis</name>
    <dbReference type="NCBI Taxonomy" id="1247936"/>
    <lineage>
        <taxon>Bacteria</taxon>
        <taxon>Pseudomonadati</taxon>
        <taxon>Pseudomonadota</taxon>
        <taxon>Betaproteobacteria</taxon>
        <taxon>Burkholderiales</taxon>
        <taxon>Burkholderiaceae</taxon>
        <taxon>Paraburkholderia</taxon>
    </lineage>
</organism>
<accession>A0A1N7SJD9</accession>
<dbReference type="EMBL" id="CYGX02000075">
    <property type="protein sequence ID" value="SIT47513.1"/>
    <property type="molecule type" value="Genomic_DNA"/>
</dbReference>
<name>A0A1N7SJD9_9BURK</name>
<reference evidence="1 2" key="1">
    <citation type="submission" date="2016-12" db="EMBL/GenBank/DDBJ databases">
        <authorList>
            <person name="Song W.-J."/>
            <person name="Kurnit D.M."/>
        </authorList>
    </citation>
    <scope>NUCLEOTIDE SEQUENCE [LARGE SCALE GENOMIC DNA]</scope>
    <source>
        <strain evidence="1 2">STM7296</strain>
    </source>
</reference>
<evidence type="ECO:0000313" key="2">
    <source>
        <dbReference type="Proteomes" id="UP000187012"/>
    </source>
</evidence>
<gene>
    <name evidence="1" type="ORF">BN2475_750018</name>
</gene>
<dbReference type="Proteomes" id="UP000187012">
    <property type="component" value="Unassembled WGS sequence"/>
</dbReference>